<dbReference type="EMBL" id="QRIM01000028">
    <property type="protein sequence ID" value="RHG56082.1"/>
    <property type="molecule type" value="Genomic_DNA"/>
</dbReference>
<dbReference type="GO" id="GO:0003677">
    <property type="term" value="F:DNA binding"/>
    <property type="evidence" value="ECO:0007669"/>
    <property type="project" value="InterPro"/>
</dbReference>
<dbReference type="RefSeq" id="WP_118219626.1">
    <property type="nucleotide sequence ID" value="NZ_QRIM01000028.1"/>
</dbReference>
<evidence type="ECO:0008006" key="5">
    <source>
        <dbReference type="Google" id="ProtNLM"/>
    </source>
</evidence>
<evidence type="ECO:0000313" key="4">
    <source>
        <dbReference type="Proteomes" id="UP000286595"/>
    </source>
</evidence>
<name>A0A3R6GC58_9FIRM</name>
<dbReference type="Proteomes" id="UP000286595">
    <property type="component" value="Unassembled WGS sequence"/>
</dbReference>
<sequence length="228" mass="25964">MAHIAKYQSGAIGHMCALYENEAMQANGYNLGPKRLISQVQFISKRISALALKRHVRKDAVRLCDCIVTLPRSFDDNREREFFKTAYTFLSQRYGVDNVVSAYVHRNSSHPHMHFAWIPVTEDGRLSAKSVVTRLELKTLHPDMQRFMESSLGCKVEILLDSEKAGERILSGLGLKDYIDAKAELERLDSEIAEKKAQLNEILRQEHEARKRLAELVCSAEQEDTEGD</sequence>
<comment type="caution">
    <text evidence="3">The sequence shown here is derived from an EMBL/GenBank/DDBJ whole genome shotgun (WGS) entry which is preliminary data.</text>
</comment>
<evidence type="ECO:0000313" key="3">
    <source>
        <dbReference type="EMBL" id="RHG56082.1"/>
    </source>
</evidence>
<evidence type="ECO:0000256" key="2">
    <source>
        <dbReference type="SAM" id="Coils"/>
    </source>
</evidence>
<dbReference type="AlphaFoldDB" id="A0A3R6GC58"/>
<comment type="similarity">
    <text evidence="1">Belongs to the plasmid mobilization pre family.</text>
</comment>
<gene>
    <name evidence="3" type="ORF">DW252_16235</name>
</gene>
<protein>
    <recommendedName>
        <fullName evidence="5">Plasmid recombination enzyme</fullName>
    </recommendedName>
</protein>
<keyword evidence="2" id="KW-0175">Coiled coil</keyword>
<dbReference type="Gene3D" id="3.30.930.30">
    <property type="match status" value="1"/>
</dbReference>
<organism evidence="3 4">
    <name type="scientific">Coprococcus comes</name>
    <dbReference type="NCBI Taxonomy" id="410072"/>
    <lineage>
        <taxon>Bacteria</taxon>
        <taxon>Bacillati</taxon>
        <taxon>Bacillota</taxon>
        <taxon>Clostridia</taxon>
        <taxon>Lachnospirales</taxon>
        <taxon>Lachnospiraceae</taxon>
        <taxon>Coprococcus</taxon>
    </lineage>
</organism>
<accession>A0A3R6GC58</accession>
<reference evidence="3 4" key="1">
    <citation type="submission" date="2018-08" db="EMBL/GenBank/DDBJ databases">
        <title>A genome reference for cultivated species of the human gut microbiota.</title>
        <authorList>
            <person name="Zou Y."/>
            <person name="Xue W."/>
            <person name="Luo G."/>
        </authorList>
    </citation>
    <scope>NUCLEOTIDE SEQUENCE [LARGE SCALE GENOMIC DNA]</scope>
    <source>
        <strain evidence="3 4">AM22-12LB</strain>
    </source>
</reference>
<evidence type="ECO:0000256" key="1">
    <source>
        <dbReference type="ARBA" id="ARBA00010657"/>
    </source>
</evidence>
<dbReference type="GO" id="GO:0006310">
    <property type="term" value="P:DNA recombination"/>
    <property type="evidence" value="ECO:0007669"/>
    <property type="project" value="InterPro"/>
</dbReference>
<dbReference type="Pfam" id="PF01076">
    <property type="entry name" value="Mob_Pre"/>
    <property type="match status" value="1"/>
</dbReference>
<proteinExistence type="inferred from homology"/>
<dbReference type="CDD" id="cd17242">
    <property type="entry name" value="MobM_relaxase"/>
    <property type="match status" value="1"/>
</dbReference>
<feature type="coiled-coil region" evidence="2">
    <location>
        <begin position="178"/>
        <end position="212"/>
    </location>
</feature>
<dbReference type="InterPro" id="IPR001668">
    <property type="entry name" value="Mob_Pre"/>
</dbReference>